<reference evidence="2" key="1">
    <citation type="journal article" date="2019" name="Int. J. Syst. Evol. Microbiol.">
        <title>The Global Catalogue of Microorganisms (GCM) 10K type strain sequencing project: providing services to taxonomists for standard genome sequencing and annotation.</title>
        <authorList>
            <consortium name="The Broad Institute Genomics Platform"/>
            <consortium name="The Broad Institute Genome Sequencing Center for Infectious Disease"/>
            <person name="Wu L."/>
            <person name="Ma J."/>
        </authorList>
    </citation>
    <scope>NUCLEOTIDE SEQUENCE [LARGE SCALE GENOMIC DNA]</scope>
    <source>
        <strain evidence="2">KCTC 32998</strain>
    </source>
</reference>
<protein>
    <submittedName>
        <fullName evidence="1">Uncharacterized protein</fullName>
    </submittedName>
</protein>
<proteinExistence type="predicted"/>
<comment type="caution">
    <text evidence="1">The sequence shown here is derived from an EMBL/GenBank/DDBJ whole genome shotgun (WGS) entry which is preliminary data.</text>
</comment>
<evidence type="ECO:0000313" key="1">
    <source>
        <dbReference type="EMBL" id="GHB16882.1"/>
    </source>
</evidence>
<name>A0ABQ3DVE7_9GAMM</name>
<evidence type="ECO:0000313" key="2">
    <source>
        <dbReference type="Proteomes" id="UP000646745"/>
    </source>
</evidence>
<dbReference type="Proteomes" id="UP000646745">
    <property type="component" value="Unassembled WGS sequence"/>
</dbReference>
<sequence length="72" mass="8168">MTQIVILGGGPNVGLQFQIEFKPLAHEPLPVVDTDHRLHGQGFDHYQIHCYLIHAGVLLCKRERTNVVRQGR</sequence>
<accession>A0ABQ3DVE7</accession>
<keyword evidence="2" id="KW-1185">Reference proteome</keyword>
<gene>
    <name evidence="1" type="ORF">GCM10009038_14400</name>
</gene>
<organism evidence="1 2">
    <name type="scientific">Salinicola rhizosphaerae</name>
    <dbReference type="NCBI Taxonomy" id="1443141"/>
    <lineage>
        <taxon>Bacteria</taxon>
        <taxon>Pseudomonadati</taxon>
        <taxon>Pseudomonadota</taxon>
        <taxon>Gammaproteobacteria</taxon>
        <taxon>Oceanospirillales</taxon>
        <taxon>Halomonadaceae</taxon>
        <taxon>Salinicola</taxon>
    </lineage>
</organism>
<dbReference type="EMBL" id="BMZI01000003">
    <property type="protein sequence ID" value="GHB16882.1"/>
    <property type="molecule type" value="Genomic_DNA"/>
</dbReference>